<keyword evidence="1" id="KW-0723">Serine/threonine-protein kinase</keyword>
<evidence type="ECO:0000256" key="2">
    <source>
        <dbReference type="ARBA" id="ARBA00022679"/>
    </source>
</evidence>
<dbReference type="EMBL" id="JANJYI010000005">
    <property type="protein sequence ID" value="KAK2648692.1"/>
    <property type="molecule type" value="Genomic_DNA"/>
</dbReference>
<dbReference type="InterPro" id="IPR050591">
    <property type="entry name" value="GSK-3"/>
</dbReference>
<reference evidence="7" key="1">
    <citation type="journal article" date="2023" name="Plant J.">
        <title>Genome sequences and population genomics provide insights into the demographic history, inbreeding, and mutation load of two 'living fossil' tree species of Dipteronia.</title>
        <authorList>
            <person name="Feng Y."/>
            <person name="Comes H.P."/>
            <person name="Chen J."/>
            <person name="Zhu S."/>
            <person name="Lu R."/>
            <person name="Zhang X."/>
            <person name="Li P."/>
            <person name="Qiu J."/>
            <person name="Olsen K.M."/>
            <person name="Qiu Y."/>
        </authorList>
    </citation>
    <scope>NUCLEOTIDE SEQUENCE</scope>
    <source>
        <strain evidence="7">KIB01</strain>
    </source>
</reference>
<dbReference type="GO" id="GO:0005634">
    <property type="term" value="C:nucleus"/>
    <property type="evidence" value="ECO:0007669"/>
    <property type="project" value="TreeGrafter"/>
</dbReference>
<organism evidence="7 8">
    <name type="scientific">Dipteronia dyeriana</name>
    <dbReference type="NCBI Taxonomy" id="168575"/>
    <lineage>
        <taxon>Eukaryota</taxon>
        <taxon>Viridiplantae</taxon>
        <taxon>Streptophyta</taxon>
        <taxon>Embryophyta</taxon>
        <taxon>Tracheophyta</taxon>
        <taxon>Spermatophyta</taxon>
        <taxon>Magnoliopsida</taxon>
        <taxon>eudicotyledons</taxon>
        <taxon>Gunneridae</taxon>
        <taxon>Pentapetalae</taxon>
        <taxon>rosids</taxon>
        <taxon>malvids</taxon>
        <taxon>Sapindales</taxon>
        <taxon>Sapindaceae</taxon>
        <taxon>Hippocastanoideae</taxon>
        <taxon>Acereae</taxon>
        <taxon>Dipteronia</taxon>
    </lineage>
</organism>
<keyword evidence="5" id="KW-0067">ATP-binding</keyword>
<evidence type="ECO:0000256" key="1">
    <source>
        <dbReference type="ARBA" id="ARBA00022527"/>
    </source>
</evidence>
<feature type="compositionally biased region" description="Polar residues" evidence="6">
    <location>
        <begin position="138"/>
        <end position="148"/>
    </location>
</feature>
<feature type="region of interest" description="Disordered" evidence="6">
    <location>
        <begin position="1"/>
        <end position="22"/>
    </location>
</feature>
<evidence type="ECO:0000313" key="8">
    <source>
        <dbReference type="Proteomes" id="UP001280121"/>
    </source>
</evidence>
<feature type="region of interest" description="Disordered" evidence="6">
    <location>
        <begin position="125"/>
        <end position="150"/>
    </location>
</feature>
<keyword evidence="2" id="KW-0808">Transferase</keyword>
<accession>A0AAD9X021</accession>
<protein>
    <submittedName>
        <fullName evidence="7">Uncharacterized protein</fullName>
    </submittedName>
</protein>
<dbReference type="GO" id="GO:0007165">
    <property type="term" value="P:signal transduction"/>
    <property type="evidence" value="ECO:0007669"/>
    <property type="project" value="TreeGrafter"/>
</dbReference>
<dbReference type="PANTHER" id="PTHR24057:SF79">
    <property type="entry name" value="NON-SPECIFIC SERINE_THREONINE PROTEIN KINASE"/>
    <property type="match status" value="1"/>
</dbReference>
<dbReference type="GO" id="GO:0004674">
    <property type="term" value="F:protein serine/threonine kinase activity"/>
    <property type="evidence" value="ECO:0007669"/>
    <property type="project" value="UniProtKB-KW"/>
</dbReference>
<dbReference type="GO" id="GO:0030154">
    <property type="term" value="P:cell differentiation"/>
    <property type="evidence" value="ECO:0007669"/>
    <property type="project" value="TreeGrafter"/>
</dbReference>
<proteinExistence type="predicted"/>
<comment type="caution">
    <text evidence="7">The sequence shown here is derived from an EMBL/GenBank/DDBJ whole genome shotgun (WGS) entry which is preliminary data.</text>
</comment>
<keyword evidence="4" id="KW-0418">Kinase</keyword>
<dbReference type="Proteomes" id="UP001280121">
    <property type="component" value="Unassembled WGS sequence"/>
</dbReference>
<dbReference type="PANTHER" id="PTHR24057">
    <property type="entry name" value="GLYCOGEN SYNTHASE KINASE-3 ALPHA"/>
    <property type="match status" value="1"/>
</dbReference>
<evidence type="ECO:0000313" key="7">
    <source>
        <dbReference type="EMBL" id="KAK2648692.1"/>
    </source>
</evidence>
<evidence type="ECO:0000256" key="5">
    <source>
        <dbReference type="ARBA" id="ARBA00022840"/>
    </source>
</evidence>
<evidence type="ECO:0000256" key="3">
    <source>
        <dbReference type="ARBA" id="ARBA00022741"/>
    </source>
</evidence>
<evidence type="ECO:0000256" key="4">
    <source>
        <dbReference type="ARBA" id="ARBA00022777"/>
    </source>
</evidence>
<evidence type="ECO:0000256" key="6">
    <source>
        <dbReference type="SAM" id="MobiDB-lite"/>
    </source>
</evidence>
<dbReference type="GO" id="GO:0005737">
    <property type="term" value="C:cytoplasm"/>
    <property type="evidence" value="ECO:0007669"/>
    <property type="project" value="TreeGrafter"/>
</dbReference>
<keyword evidence="8" id="KW-1185">Reference proteome</keyword>
<sequence length="285" mass="31825">MVQLSRAGKIDPQPANPTRTRDRQVANLLSGSPTSSSSSLTCHRPSPIVVVVVVPHLSSSLTCQQRSITRLLSLSNGDRSPTTYRQSPSITLRLSHVIVVVIRSQNCLQNLWIQVQTMTIIPSLGEEDNDTMEPAEANSRSNTPTGSCQDRKRKRTYTVWSSFVICRMTRPLHNLDNSVVCSLFFTDGVSSAVASQSLIGYFRSKPLFPGESVVDQLVENIKLEALIYPFFDELRDPNIHLPNGRLLPPVFNFKHHKLKGLSVDLLVKLIPKHARKQCAWLGLYL</sequence>
<name>A0AAD9X021_9ROSI</name>
<gene>
    <name evidence="7" type="ORF">Ddye_016181</name>
</gene>
<dbReference type="AlphaFoldDB" id="A0AAD9X021"/>
<keyword evidence="3" id="KW-0547">Nucleotide-binding</keyword>
<dbReference type="GO" id="GO:0005524">
    <property type="term" value="F:ATP binding"/>
    <property type="evidence" value="ECO:0007669"/>
    <property type="project" value="UniProtKB-KW"/>
</dbReference>
<feature type="non-terminal residue" evidence="7">
    <location>
        <position position="1"/>
    </location>
</feature>